<dbReference type="Proteomes" id="UP000887568">
    <property type="component" value="Unplaced"/>
</dbReference>
<dbReference type="OrthoDB" id="10062319at2759"/>
<evidence type="ECO:0000313" key="3">
    <source>
        <dbReference type="EnsemblMetazoa" id="XP_038062209.1"/>
    </source>
</evidence>
<dbReference type="RefSeq" id="XP_038062209.1">
    <property type="nucleotide sequence ID" value="XM_038206281.1"/>
</dbReference>
<feature type="coiled-coil region" evidence="1">
    <location>
        <begin position="70"/>
        <end position="97"/>
    </location>
</feature>
<feature type="compositionally biased region" description="Basic and acidic residues" evidence="2">
    <location>
        <begin position="305"/>
        <end position="318"/>
    </location>
</feature>
<feature type="region of interest" description="Disordered" evidence="2">
    <location>
        <begin position="428"/>
        <end position="473"/>
    </location>
</feature>
<evidence type="ECO:0000256" key="2">
    <source>
        <dbReference type="SAM" id="MobiDB-lite"/>
    </source>
</evidence>
<feature type="region of interest" description="Disordered" evidence="2">
    <location>
        <begin position="150"/>
        <end position="201"/>
    </location>
</feature>
<sequence length="550" mass="62287">MAIRPGLTNGGPCLKHRASPAPRPKQKDHSDIKVTSHKQTVQHSVRAQKLDERQLSKFFKSLDDLKIKRLLQIDKEMSEQEQILENLANERELARERRVSRRGNSSRSTLADSDLSSILPDHFMRGPRPSIRRGSSNFDLYAFMMRRESDHAVSPHTKSTRVNKKTPRKSCKQVQSSPRHHKTSLKTSKAEDDRGSSSVAEYRSKDEYHVFLPGKYEMKPRSTSPVSVTSLARSVSIESLQSSTPNDDGITATHTQKSFPSGTDWPRRHDVNKGAPRRAHQRTPRSKQLQNARGDGRKRQSQKNNKREGGERRAELKVNAHDMAKTNGSLKKEVSFHFDEEEDKRDALGGIGVTIGAGIMEKNNLLKAPPVSSPLATNQPECKEPDCIFHNKAYRKTDHSDDDDYTIDDYYRTVGAKSTVSPLFMPAGSPRSWSRRGVVRPPSPNPSEFLHGLDHGKTTTDSSKGSLAESSSFLSVRRPLKGSNRERMLKDKEENVRTTFNLMRKKMADQKPPEFNQNYGTPTPNWKILNPLKMRHKINQSNPLHSRWGL</sequence>
<feature type="compositionally biased region" description="Basic residues" evidence="2">
    <location>
        <begin position="158"/>
        <end position="171"/>
    </location>
</feature>
<feature type="compositionally biased region" description="Basic and acidic residues" evidence="2">
    <location>
        <begin position="25"/>
        <end position="34"/>
    </location>
</feature>
<evidence type="ECO:0000313" key="4">
    <source>
        <dbReference type="Proteomes" id="UP000887568"/>
    </source>
</evidence>
<feature type="compositionally biased region" description="Polar residues" evidence="2">
    <location>
        <begin position="459"/>
        <end position="473"/>
    </location>
</feature>
<accession>A0A914AFR1</accession>
<keyword evidence="4" id="KW-1185">Reference proteome</keyword>
<feature type="compositionally biased region" description="Polar residues" evidence="2">
    <location>
        <begin position="239"/>
        <end position="261"/>
    </location>
</feature>
<feature type="compositionally biased region" description="Basic residues" evidence="2">
    <location>
        <begin position="275"/>
        <end position="285"/>
    </location>
</feature>
<evidence type="ECO:0000256" key="1">
    <source>
        <dbReference type="SAM" id="Coils"/>
    </source>
</evidence>
<reference evidence="3" key="1">
    <citation type="submission" date="2022-11" db="UniProtKB">
        <authorList>
            <consortium name="EnsemblMetazoa"/>
        </authorList>
    </citation>
    <scope>IDENTIFICATION</scope>
</reference>
<feature type="region of interest" description="Disordered" evidence="2">
    <location>
        <begin position="1"/>
        <end position="46"/>
    </location>
</feature>
<feature type="region of interest" description="Disordered" evidence="2">
    <location>
        <begin position="239"/>
        <end position="318"/>
    </location>
</feature>
<organism evidence="3 4">
    <name type="scientific">Patiria miniata</name>
    <name type="common">Bat star</name>
    <name type="synonym">Asterina miniata</name>
    <dbReference type="NCBI Taxonomy" id="46514"/>
    <lineage>
        <taxon>Eukaryota</taxon>
        <taxon>Metazoa</taxon>
        <taxon>Echinodermata</taxon>
        <taxon>Eleutherozoa</taxon>
        <taxon>Asterozoa</taxon>
        <taxon>Asteroidea</taxon>
        <taxon>Valvatacea</taxon>
        <taxon>Valvatida</taxon>
        <taxon>Asterinidae</taxon>
        <taxon>Patiria</taxon>
    </lineage>
</organism>
<keyword evidence="1" id="KW-0175">Coiled coil</keyword>
<dbReference type="OMA" id="TPNWKIL"/>
<dbReference type="EnsemblMetazoa" id="XM_038206281.1">
    <property type="protein sequence ID" value="XP_038062209.1"/>
    <property type="gene ID" value="LOC119732655"/>
</dbReference>
<dbReference type="GeneID" id="119732655"/>
<dbReference type="AlphaFoldDB" id="A0A914AFR1"/>
<proteinExistence type="predicted"/>
<name>A0A914AFR1_PATMI</name>
<protein>
    <submittedName>
        <fullName evidence="3">Uncharacterized protein</fullName>
    </submittedName>
</protein>